<dbReference type="STRING" id="1682113.A7U43_25140"/>
<evidence type="ECO:0000259" key="5">
    <source>
        <dbReference type="Pfam" id="PF07992"/>
    </source>
</evidence>
<keyword evidence="8" id="KW-1185">Reference proteome</keyword>
<dbReference type="OrthoDB" id="4213189at2"/>
<evidence type="ECO:0000313" key="8">
    <source>
        <dbReference type="Proteomes" id="UP000077143"/>
    </source>
</evidence>
<dbReference type="Gene3D" id="3.50.50.60">
    <property type="entry name" value="FAD/NAD(P)-binding domain"/>
    <property type="match status" value="2"/>
</dbReference>
<comment type="cofactor">
    <cofactor evidence="1">
        <name>FAD</name>
        <dbReference type="ChEBI" id="CHEBI:57692"/>
    </cofactor>
</comment>
<feature type="domain" description="Reductase C-terminal" evidence="6">
    <location>
        <begin position="322"/>
        <end position="401"/>
    </location>
</feature>
<dbReference type="PANTHER" id="PTHR43557:SF2">
    <property type="entry name" value="RIESKE DOMAIN-CONTAINING PROTEIN-RELATED"/>
    <property type="match status" value="1"/>
</dbReference>
<dbReference type="AlphaFoldDB" id="A0A172UT03"/>
<evidence type="ECO:0000256" key="1">
    <source>
        <dbReference type="ARBA" id="ARBA00001974"/>
    </source>
</evidence>
<gene>
    <name evidence="7" type="ORF">A7U43_25140</name>
</gene>
<keyword evidence="3" id="KW-0274">FAD</keyword>
<dbReference type="SUPFAM" id="SSF55424">
    <property type="entry name" value="FAD/NAD-linked reductases, dimerisation (C-terminal) domain"/>
    <property type="match status" value="1"/>
</dbReference>
<evidence type="ECO:0000256" key="3">
    <source>
        <dbReference type="ARBA" id="ARBA00022827"/>
    </source>
</evidence>
<dbReference type="GO" id="GO:0016651">
    <property type="term" value="F:oxidoreductase activity, acting on NAD(P)H"/>
    <property type="evidence" value="ECO:0007669"/>
    <property type="project" value="TreeGrafter"/>
</dbReference>
<organism evidence="7 8">
    <name type="scientific">Mycobacterium adipatum</name>
    <dbReference type="NCBI Taxonomy" id="1682113"/>
    <lineage>
        <taxon>Bacteria</taxon>
        <taxon>Bacillati</taxon>
        <taxon>Actinomycetota</taxon>
        <taxon>Actinomycetes</taxon>
        <taxon>Mycobacteriales</taxon>
        <taxon>Mycobacteriaceae</taxon>
        <taxon>Mycobacterium</taxon>
    </lineage>
</organism>
<evidence type="ECO:0000256" key="4">
    <source>
        <dbReference type="ARBA" id="ARBA00023002"/>
    </source>
</evidence>
<dbReference type="InterPro" id="IPR028202">
    <property type="entry name" value="Reductase_C"/>
</dbReference>
<protein>
    <submittedName>
        <fullName evidence="7">Pyridine nucleotide-disulfide oxidoreductase</fullName>
    </submittedName>
</protein>
<dbReference type="PRINTS" id="PR00368">
    <property type="entry name" value="FADPNR"/>
</dbReference>
<dbReference type="EMBL" id="CP015596">
    <property type="protein sequence ID" value="ANE82103.1"/>
    <property type="molecule type" value="Genomic_DNA"/>
</dbReference>
<dbReference type="InterPro" id="IPR050446">
    <property type="entry name" value="FAD-oxidoreductase/Apoptosis"/>
</dbReference>
<dbReference type="SUPFAM" id="SSF51905">
    <property type="entry name" value="FAD/NAD(P)-binding domain"/>
    <property type="match status" value="2"/>
</dbReference>
<proteinExistence type="predicted"/>
<dbReference type="PRINTS" id="PR00411">
    <property type="entry name" value="PNDRDTASEI"/>
</dbReference>
<dbReference type="Pfam" id="PF07992">
    <property type="entry name" value="Pyr_redox_2"/>
    <property type="match status" value="1"/>
</dbReference>
<dbReference type="InterPro" id="IPR036188">
    <property type="entry name" value="FAD/NAD-bd_sf"/>
</dbReference>
<sequence length="414" mass="43463">MTPRTIVTVGAGQAAAVAARNLRRQGFDGRIVLIGDEPHAPYQRPPLSKEFLAGTESESALWILRPSWIADNDIEILTGTSVARVEPGTRTVALDSGVDITADAVLFATGGSPRRVAVQGPRPDLVHYLRTLDDAVALARVLVPGKRLAIVGAGFIGLEIAATAAAAGVAVTVFESVPVPLARILGTAMGQAVSGLHRDNGVDLRTGVQLDGIRTTGDGVVIEVSGSATPFEADAVVIGIGITPNTAAAEASGLHVRDGVVVDASGRSSIPNIYAAGDVARRYSARAGRHIRSEHFDNASRQGVAVSNAMLGRDTVSDDAPWFWSDQHGRNLQFVGVATGDPVIRGDVGALDFTGFYLEGSTVCGAFAIDRGEDIMAVRELLGRDVDIAALCDEDIDLWDLAYADIDEETQVQR</sequence>
<dbReference type="GO" id="GO:0005737">
    <property type="term" value="C:cytoplasm"/>
    <property type="evidence" value="ECO:0007669"/>
    <property type="project" value="TreeGrafter"/>
</dbReference>
<dbReference type="KEGG" id="madi:A7U43_25140"/>
<name>A0A172UT03_9MYCO</name>
<evidence type="ECO:0000259" key="6">
    <source>
        <dbReference type="Pfam" id="PF14759"/>
    </source>
</evidence>
<accession>A0A172UT03</accession>
<keyword evidence="2" id="KW-0285">Flavoprotein</keyword>
<dbReference type="PANTHER" id="PTHR43557">
    <property type="entry name" value="APOPTOSIS-INDUCING FACTOR 1"/>
    <property type="match status" value="1"/>
</dbReference>
<reference evidence="7 8" key="1">
    <citation type="submission" date="2016-05" db="EMBL/GenBank/DDBJ databases">
        <title>Complete genome sequence of a phthalic acid esters degrading Mycobacterium sp. YC-RL4.</title>
        <authorList>
            <person name="Ren L."/>
            <person name="Fan S."/>
            <person name="Ruth N."/>
            <person name="Jia Y."/>
            <person name="Wang J."/>
            <person name="Qiao C."/>
        </authorList>
    </citation>
    <scope>NUCLEOTIDE SEQUENCE [LARGE SCALE GENOMIC DNA]</scope>
    <source>
        <strain evidence="7 8">YC-RL4</strain>
    </source>
</reference>
<dbReference type="RefSeq" id="WP_068000398.1">
    <property type="nucleotide sequence ID" value="NZ_CP015596.1"/>
</dbReference>
<dbReference type="InterPro" id="IPR016156">
    <property type="entry name" value="FAD/NAD-linked_Rdtase_dimer_sf"/>
</dbReference>
<dbReference type="Gene3D" id="3.30.390.30">
    <property type="match status" value="1"/>
</dbReference>
<dbReference type="Proteomes" id="UP000077143">
    <property type="component" value="Chromosome"/>
</dbReference>
<dbReference type="Pfam" id="PF14759">
    <property type="entry name" value="Reductase_C"/>
    <property type="match status" value="1"/>
</dbReference>
<evidence type="ECO:0000256" key="2">
    <source>
        <dbReference type="ARBA" id="ARBA00022630"/>
    </source>
</evidence>
<dbReference type="InterPro" id="IPR023753">
    <property type="entry name" value="FAD/NAD-binding_dom"/>
</dbReference>
<evidence type="ECO:0000313" key="7">
    <source>
        <dbReference type="EMBL" id="ANE82103.1"/>
    </source>
</evidence>
<keyword evidence="4" id="KW-0560">Oxidoreductase</keyword>
<feature type="domain" description="FAD/NAD(P)-binding" evidence="5">
    <location>
        <begin position="6"/>
        <end position="303"/>
    </location>
</feature>